<sequence>MIASPQRYTPDVETIKPDEKETVEGLIHAFDAILERTAEDYGHAVRSVHAKSHGILEGELIVDEGLSAELAQGLFARPGAHKVFLRMSTNAGDILPDAVSLPRGLAIKVLDVEGARLPGAEGTAQDFVMVNGKVFQARTADKFLGNLKLLAATTDRIEGTKTVVSSVLRGVNKALTAVGIESPAVASLGGAPNVEPLGETYYSTTPFRYGDYIAKFSIAPVAPAMKALTGEEIDVAGRENAIREEVQKEMRTLDAQWEFRVQLCRDLGRQPVEDPTVEWDEAEAPFQRVATIRARPQDSWDPARVEKVNEEMRFSIWTGIADHQPLGNINRARREPYRHSADFRARFNGCPYHEPAGRSD</sequence>
<dbReference type="EMBL" id="CP113520">
    <property type="protein sequence ID" value="WAJ27448.1"/>
    <property type="molecule type" value="Genomic_DNA"/>
</dbReference>
<evidence type="ECO:0000313" key="1">
    <source>
        <dbReference type="EMBL" id="WAJ27448.1"/>
    </source>
</evidence>
<dbReference type="Proteomes" id="UP001163223">
    <property type="component" value="Chromosome"/>
</dbReference>
<keyword evidence="2" id="KW-1185">Reference proteome</keyword>
<gene>
    <name evidence="1" type="ORF">OXU80_21775</name>
</gene>
<accession>A0ACD4NKX1</accession>
<evidence type="ECO:0000313" key="2">
    <source>
        <dbReference type="Proteomes" id="UP001163223"/>
    </source>
</evidence>
<organism evidence="1 2">
    <name type="scientific">Antarcticirhabdus aurantiaca</name>
    <dbReference type="NCBI Taxonomy" id="2606717"/>
    <lineage>
        <taxon>Bacteria</taxon>
        <taxon>Pseudomonadati</taxon>
        <taxon>Pseudomonadota</taxon>
        <taxon>Alphaproteobacteria</taxon>
        <taxon>Hyphomicrobiales</taxon>
        <taxon>Aurantimonadaceae</taxon>
        <taxon>Antarcticirhabdus</taxon>
    </lineage>
</organism>
<reference evidence="1" key="1">
    <citation type="submission" date="2022-11" db="EMBL/GenBank/DDBJ databases">
        <title>beta-Carotene-producing bacterium, Jeongeuplla avenae sp. nov., alleviates the salt stress of Arabidopsis seedlings.</title>
        <authorList>
            <person name="Jiang L."/>
            <person name="Lee J."/>
        </authorList>
    </citation>
    <scope>NUCLEOTIDE SEQUENCE</scope>
    <source>
        <strain evidence="1">DY_R2A_6</strain>
    </source>
</reference>
<name>A0ACD4NKX1_9HYPH</name>
<protein>
    <submittedName>
        <fullName evidence="1">Catalase family protein</fullName>
    </submittedName>
</protein>
<proteinExistence type="predicted"/>